<comment type="caution">
    <text evidence="1">The sequence shown here is derived from an EMBL/GenBank/DDBJ whole genome shotgun (WGS) entry which is preliminary data.</text>
</comment>
<keyword evidence="2" id="KW-1185">Reference proteome</keyword>
<organism evidence="1 2">
    <name type="scientific">Sandaracinobacter neustonicus</name>
    <dbReference type="NCBI Taxonomy" id="1715348"/>
    <lineage>
        <taxon>Bacteria</taxon>
        <taxon>Pseudomonadati</taxon>
        <taxon>Pseudomonadota</taxon>
        <taxon>Alphaproteobacteria</taxon>
        <taxon>Sphingomonadales</taxon>
        <taxon>Sphingosinicellaceae</taxon>
        <taxon>Sandaracinobacter</taxon>
    </lineage>
</organism>
<dbReference type="RefSeq" id="WP_140929206.1">
    <property type="nucleotide sequence ID" value="NZ_VFSU01000032.1"/>
</dbReference>
<protein>
    <submittedName>
        <fullName evidence="1">Uncharacterized protein</fullName>
    </submittedName>
</protein>
<evidence type="ECO:0000313" key="2">
    <source>
        <dbReference type="Proteomes" id="UP000319897"/>
    </source>
</evidence>
<evidence type="ECO:0000313" key="1">
    <source>
        <dbReference type="EMBL" id="TPE59071.1"/>
    </source>
</evidence>
<reference evidence="1 2" key="1">
    <citation type="submission" date="2019-06" db="EMBL/GenBank/DDBJ databases">
        <authorList>
            <person name="Lee I."/>
            <person name="Jang G.I."/>
            <person name="Hwang C.Y."/>
        </authorList>
    </citation>
    <scope>NUCLEOTIDE SEQUENCE [LARGE SCALE GENOMIC DNA]</scope>
    <source>
        <strain evidence="1 2">PAMC 28131</strain>
    </source>
</reference>
<dbReference type="AlphaFoldDB" id="A0A501XEQ3"/>
<dbReference type="Proteomes" id="UP000319897">
    <property type="component" value="Unassembled WGS sequence"/>
</dbReference>
<proteinExistence type="predicted"/>
<dbReference type="OrthoDB" id="9770329at2"/>
<name>A0A501XEQ3_9SPHN</name>
<dbReference type="EMBL" id="VFSU01000032">
    <property type="protein sequence ID" value="TPE59071.1"/>
    <property type="molecule type" value="Genomic_DNA"/>
</dbReference>
<sequence>MTFGDDTQYSSMFSLPVMDRIFGTHHLPDHFPPNYGIDRPDEMAPLLPFAARQQSAPSAERSDA</sequence>
<gene>
    <name evidence="1" type="ORF">FJQ54_14845</name>
</gene>
<accession>A0A501XEQ3</accession>